<gene>
    <name evidence="4" type="ORF">HMC16_02960</name>
</gene>
<feature type="signal peptide" evidence="3">
    <location>
        <begin position="1"/>
        <end position="26"/>
    </location>
</feature>
<keyword evidence="2" id="KW-0472">Membrane</keyword>
<protein>
    <submittedName>
        <fullName evidence="4">Uncharacterized protein</fullName>
    </submittedName>
</protein>
<evidence type="ECO:0000256" key="1">
    <source>
        <dbReference type="SAM" id="MobiDB-lite"/>
    </source>
</evidence>
<proteinExistence type="predicted"/>
<evidence type="ECO:0000256" key="3">
    <source>
        <dbReference type="SAM" id="SignalP"/>
    </source>
</evidence>
<feature type="compositionally biased region" description="Low complexity" evidence="1">
    <location>
        <begin position="21"/>
        <end position="78"/>
    </location>
</feature>
<accession>A0A838CHZ5</accession>
<name>A0A838CHZ5_9CORY</name>
<feature type="chain" id="PRO_5033009054" evidence="3">
    <location>
        <begin position="27"/>
        <end position="177"/>
    </location>
</feature>
<dbReference type="RefSeq" id="WP_181194190.1">
    <property type="nucleotide sequence ID" value="NZ_JABFEE010000002.1"/>
</dbReference>
<dbReference type="Proteomes" id="UP000581408">
    <property type="component" value="Unassembled WGS sequence"/>
</dbReference>
<keyword evidence="3" id="KW-0732">Signal</keyword>
<evidence type="ECO:0000313" key="4">
    <source>
        <dbReference type="EMBL" id="MBA1834698.1"/>
    </source>
</evidence>
<feature type="transmembrane region" description="Helical" evidence="2">
    <location>
        <begin position="141"/>
        <end position="162"/>
    </location>
</feature>
<organism evidence="4 5">
    <name type="scientific">Corynebacterium wankanglinii</name>
    <dbReference type="NCBI Taxonomy" id="2735136"/>
    <lineage>
        <taxon>Bacteria</taxon>
        <taxon>Bacillati</taxon>
        <taxon>Actinomycetota</taxon>
        <taxon>Actinomycetes</taxon>
        <taxon>Mycobacteriales</taxon>
        <taxon>Corynebacteriaceae</taxon>
        <taxon>Corynebacterium</taxon>
    </lineage>
</organism>
<keyword evidence="2" id="KW-0812">Transmembrane</keyword>
<comment type="caution">
    <text evidence="4">The sequence shown here is derived from an EMBL/GenBank/DDBJ whole genome shotgun (WGS) entry which is preliminary data.</text>
</comment>
<sequence length="177" mass="17879">MKSRFVAVSFAATAIAAGSLAGAAAAAESATSTTTQSKPAEPTSSAAQSKATAESSTAATKTSEPAPKPSVVAPKPAENVPTTTISLGEKASESAPATKPEDPKITSTSTVTLTPTPTYTAPEWLQPSSHEQKALEVIAKITLWVTAITAAVSSLMVIAGSIPGLKENIRQITGAFK</sequence>
<feature type="compositionally biased region" description="Low complexity" evidence="1">
    <location>
        <begin position="106"/>
        <end position="120"/>
    </location>
</feature>
<dbReference type="AlphaFoldDB" id="A0A838CHZ5"/>
<feature type="region of interest" description="Disordered" evidence="1">
    <location>
        <begin position="21"/>
        <end position="124"/>
    </location>
</feature>
<dbReference type="EMBL" id="JABFEE010000002">
    <property type="protein sequence ID" value="MBA1834698.1"/>
    <property type="molecule type" value="Genomic_DNA"/>
</dbReference>
<keyword evidence="2" id="KW-1133">Transmembrane helix</keyword>
<evidence type="ECO:0000313" key="5">
    <source>
        <dbReference type="Proteomes" id="UP000581408"/>
    </source>
</evidence>
<evidence type="ECO:0000256" key="2">
    <source>
        <dbReference type="SAM" id="Phobius"/>
    </source>
</evidence>
<reference evidence="4 5" key="1">
    <citation type="submission" date="2020-05" db="EMBL/GenBank/DDBJ databases">
        <title>Descriptions of Corynebacterium xxxx sp. nov., Corynebacterium yyyy sp. nov. and Corynebacterium zzzz sp. nov.</title>
        <authorList>
            <person name="Zhang G."/>
        </authorList>
    </citation>
    <scope>NUCLEOTIDE SEQUENCE [LARGE SCALE GENOMIC DNA]</scope>
    <source>
        <strain evidence="5">zg-915</strain>
    </source>
</reference>